<accession>A0A4U6BJU8</accession>
<dbReference type="InterPro" id="IPR009057">
    <property type="entry name" value="Homeodomain-like_sf"/>
</dbReference>
<dbReference type="Gene3D" id="1.10.357.10">
    <property type="entry name" value="Tetracycline Repressor, domain 2"/>
    <property type="match status" value="1"/>
</dbReference>
<dbReference type="InterPro" id="IPR036271">
    <property type="entry name" value="Tet_transcr_reg_TetR-rel_C_sf"/>
</dbReference>
<dbReference type="SUPFAM" id="SSF46689">
    <property type="entry name" value="Homeodomain-like"/>
    <property type="match status" value="1"/>
</dbReference>
<name>A0A4U6BJU8_9BRAD</name>
<keyword evidence="7" id="KW-1185">Reference proteome</keyword>
<dbReference type="PRINTS" id="PR00455">
    <property type="entry name" value="HTHTETR"/>
</dbReference>
<dbReference type="Pfam" id="PF00440">
    <property type="entry name" value="TetR_N"/>
    <property type="match status" value="1"/>
</dbReference>
<protein>
    <submittedName>
        <fullName evidence="6">TetR/AcrR family transcriptional regulator</fullName>
    </submittedName>
</protein>
<keyword evidence="1" id="KW-0805">Transcription regulation</keyword>
<dbReference type="InterPro" id="IPR001647">
    <property type="entry name" value="HTH_TetR"/>
</dbReference>
<evidence type="ECO:0000313" key="6">
    <source>
        <dbReference type="EMBL" id="TKT70472.1"/>
    </source>
</evidence>
<dbReference type="EMBL" id="LBIA02000001">
    <property type="protein sequence ID" value="TKT70472.1"/>
    <property type="molecule type" value="Genomic_DNA"/>
</dbReference>
<keyword evidence="3" id="KW-0804">Transcription</keyword>
<keyword evidence="2 4" id="KW-0238">DNA-binding</keyword>
<sequence>MPTAIPKLGRPKHVKDTDLRCLAAAEELFAVRGFEGTSLREVSAAVGITSAALIHHFGTKERLYGLVLERLAKSLDSYIMEISEPASIETVVRMFERFLDWSFDQQHLAQLLLRELMENRTRVSRARRMHLLSLIASYVGQIRSGQKSGALRQFDAELFVYYTLGAITHFSAAAPTIDRMLRVDLGDAISRFRLTLRDNVAAMLTANPNVRSSSKGKTSARRPRG</sequence>
<dbReference type="SUPFAM" id="SSF48498">
    <property type="entry name" value="Tetracyclin repressor-like, C-terminal domain"/>
    <property type="match status" value="1"/>
</dbReference>
<evidence type="ECO:0000259" key="5">
    <source>
        <dbReference type="PROSITE" id="PS50977"/>
    </source>
</evidence>
<dbReference type="PANTHER" id="PTHR30055:SF234">
    <property type="entry name" value="HTH-TYPE TRANSCRIPTIONAL REGULATOR BETI"/>
    <property type="match status" value="1"/>
</dbReference>
<gene>
    <name evidence="6" type="ORF">YH63_003050</name>
</gene>
<evidence type="ECO:0000313" key="7">
    <source>
        <dbReference type="Proteomes" id="UP000034832"/>
    </source>
</evidence>
<dbReference type="OrthoDB" id="2356263at2"/>
<comment type="caution">
    <text evidence="6">The sequence shown here is derived from an EMBL/GenBank/DDBJ whole genome shotgun (WGS) entry which is preliminary data.</text>
</comment>
<dbReference type="GO" id="GO:0000976">
    <property type="term" value="F:transcription cis-regulatory region binding"/>
    <property type="evidence" value="ECO:0007669"/>
    <property type="project" value="TreeGrafter"/>
</dbReference>
<evidence type="ECO:0000256" key="2">
    <source>
        <dbReference type="ARBA" id="ARBA00023125"/>
    </source>
</evidence>
<dbReference type="GO" id="GO:0003700">
    <property type="term" value="F:DNA-binding transcription factor activity"/>
    <property type="evidence" value="ECO:0007669"/>
    <property type="project" value="TreeGrafter"/>
</dbReference>
<organism evidence="6 7">
    <name type="scientific">Afipia massiliensis</name>
    <dbReference type="NCBI Taxonomy" id="211460"/>
    <lineage>
        <taxon>Bacteria</taxon>
        <taxon>Pseudomonadati</taxon>
        <taxon>Pseudomonadota</taxon>
        <taxon>Alphaproteobacteria</taxon>
        <taxon>Hyphomicrobiales</taxon>
        <taxon>Nitrobacteraceae</taxon>
        <taxon>Afipia</taxon>
    </lineage>
</organism>
<proteinExistence type="predicted"/>
<feature type="DNA-binding region" description="H-T-H motif" evidence="4">
    <location>
        <begin position="38"/>
        <end position="57"/>
    </location>
</feature>
<dbReference type="PANTHER" id="PTHR30055">
    <property type="entry name" value="HTH-TYPE TRANSCRIPTIONAL REGULATOR RUTR"/>
    <property type="match status" value="1"/>
</dbReference>
<dbReference type="Proteomes" id="UP000034832">
    <property type="component" value="Unassembled WGS sequence"/>
</dbReference>
<evidence type="ECO:0000256" key="1">
    <source>
        <dbReference type="ARBA" id="ARBA00023015"/>
    </source>
</evidence>
<dbReference type="InterPro" id="IPR050109">
    <property type="entry name" value="HTH-type_TetR-like_transc_reg"/>
</dbReference>
<dbReference type="AlphaFoldDB" id="A0A4U6BJU8"/>
<reference evidence="6" key="1">
    <citation type="submission" date="2019-04" db="EMBL/GenBank/DDBJ databases">
        <title>Whole genome sequencing of cave bacteria.</title>
        <authorList>
            <person name="Gan H.M."/>
            <person name="Barton H."/>
            <person name="Savka M.A."/>
        </authorList>
    </citation>
    <scope>NUCLEOTIDE SEQUENCE [LARGE SCALE GENOMIC DNA]</scope>
    <source>
        <strain evidence="6">LC387</strain>
    </source>
</reference>
<feature type="domain" description="HTH tetR-type" evidence="5">
    <location>
        <begin position="15"/>
        <end position="75"/>
    </location>
</feature>
<evidence type="ECO:0000256" key="4">
    <source>
        <dbReference type="PROSITE-ProRule" id="PRU00335"/>
    </source>
</evidence>
<evidence type="ECO:0000256" key="3">
    <source>
        <dbReference type="ARBA" id="ARBA00023163"/>
    </source>
</evidence>
<dbReference type="PROSITE" id="PS50977">
    <property type="entry name" value="HTH_TETR_2"/>
    <property type="match status" value="1"/>
</dbReference>